<evidence type="ECO:0000256" key="4">
    <source>
        <dbReference type="ARBA" id="ARBA00023315"/>
    </source>
</evidence>
<dbReference type="PANTHER" id="PTHR42681">
    <property type="entry name" value="MALONYL-COA-ACYL CARRIER PROTEIN TRANSACYLASE, MITOCHONDRIAL"/>
    <property type="match status" value="1"/>
</dbReference>
<dbReference type="GO" id="GO:0006633">
    <property type="term" value="P:fatty acid biosynthetic process"/>
    <property type="evidence" value="ECO:0007669"/>
    <property type="project" value="TreeGrafter"/>
</dbReference>
<evidence type="ECO:0000256" key="3">
    <source>
        <dbReference type="ARBA" id="ARBA00022679"/>
    </source>
</evidence>
<feature type="active site" evidence="7">
    <location>
        <position position="90"/>
    </location>
</feature>
<dbReference type="AlphaFoldDB" id="A0A6L5WK81"/>
<comment type="catalytic activity">
    <reaction evidence="5 6">
        <text>holo-[ACP] + malonyl-CoA = malonyl-[ACP] + CoA</text>
        <dbReference type="Rhea" id="RHEA:41792"/>
        <dbReference type="Rhea" id="RHEA-COMP:9623"/>
        <dbReference type="Rhea" id="RHEA-COMP:9685"/>
        <dbReference type="ChEBI" id="CHEBI:57287"/>
        <dbReference type="ChEBI" id="CHEBI:57384"/>
        <dbReference type="ChEBI" id="CHEBI:64479"/>
        <dbReference type="ChEBI" id="CHEBI:78449"/>
        <dbReference type="EC" id="2.3.1.39"/>
    </reaction>
</comment>
<dbReference type="GO" id="GO:0005829">
    <property type="term" value="C:cytosol"/>
    <property type="evidence" value="ECO:0007669"/>
    <property type="project" value="TreeGrafter"/>
</dbReference>
<feature type="active site" evidence="7">
    <location>
        <position position="200"/>
    </location>
</feature>
<dbReference type="Gene3D" id="3.30.70.250">
    <property type="entry name" value="Malonyl-CoA ACP transacylase, ACP-binding"/>
    <property type="match status" value="1"/>
</dbReference>
<dbReference type="SMART" id="SM00827">
    <property type="entry name" value="PKS_AT"/>
    <property type="match status" value="1"/>
</dbReference>
<keyword evidence="4 6" id="KW-0012">Acyltransferase</keyword>
<gene>
    <name evidence="9" type="primary">fabD</name>
    <name evidence="9" type="ORF">F1B92_05620</name>
</gene>
<feature type="domain" description="Malonyl-CoA:ACP transacylase (MAT)" evidence="8">
    <location>
        <begin position="6"/>
        <end position="284"/>
    </location>
</feature>
<reference evidence="9 10" key="2">
    <citation type="submission" date="2020-03" db="EMBL/GenBank/DDBJ databases">
        <title>Campylobacter portucalensis sp. nov., a new species of Campylobacter isolated from the reproductive tract of bulls.</title>
        <authorList>
            <person name="Silva M.F."/>
            <person name="Pereira G."/>
            <person name="Carneiro C."/>
            <person name="Hemphill A."/>
            <person name="Mateus L."/>
            <person name="Lopes-Da-Costa L."/>
            <person name="Silva E."/>
        </authorList>
    </citation>
    <scope>NUCLEOTIDE SEQUENCE [LARGE SCALE GENOMIC DNA]</scope>
    <source>
        <strain evidence="9 10">FMV-PI01</strain>
    </source>
</reference>
<dbReference type="InterPro" id="IPR014043">
    <property type="entry name" value="Acyl_transferase_dom"/>
</dbReference>
<accession>A0A6L5WK81</accession>
<evidence type="ECO:0000256" key="7">
    <source>
        <dbReference type="PIRSR" id="PIRSR000446-1"/>
    </source>
</evidence>
<dbReference type="InterPro" id="IPR004410">
    <property type="entry name" value="Malonyl_CoA-ACP_transAc_FabD"/>
</dbReference>
<dbReference type="SUPFAM" id="SSF55048">
    <property type="entry name" value="Probable ACP-binding domain of malonyl-CoA ACP transacylase"/>
    <property type="match status" value="1"/>
</dbReference>
<dbReference type="Proteomes" id="UP000476338">
    <property type="component" value="Unassembled WGS sequence"/>
</dbReference>
<proteinExistence type="inferred from homology"/>
<evidence type="ECO:0000256" key="2">
    <source>
        <dbReference type="ARBA" id="ARBA00018953"/>
    </source>
</evidence>
<dbReference type="NCBIfam" id="TIGR00128">
    <property type="entry name" value="fabD"/>
    <property type="match status" value="1"/>
</dbReference>
<dbReference type="EC" id="2.3.1.39" evidence="1 6"/>
<protein>
    <recommendedName>
        <fullName evidence="2 6">Malonyl CoA-acyl carrier protein transacylase</fullName>
        <ecNumber evidence="1 6">2.3.1.39</ecNumber>
    </recommendedName>
</protein>
<sequence>MKFAFIFPGQGSQKIGMGKEIYENFVQARELLDAASDICKINFKKLLFLENDDLNLTQFTQPAIVLNSFMSYLAIKDNLNLKPKFSLGHSLGEFSALGVSGAFSLIDTIKLVNIRGEFMQKSCENKNMSMMVVLGLMDNEVEDICENSRKNGANVWAANYNCDGQIVVAGDLNSLTNLEKVFKEFGARRAMLLNMSVASHCPILEDASNALVEEIKPILNSDFGSVISNVTALAYSTKNEALKLLKEQLIKPVLYKQSIKSIDEDIDFYVEFGSNILQGLNKKITKKQTFSVYDLKSLNEFIEFVKENI</sequence>
<dbReference type="InterPro" id="IPR001227">
    <property type="entry name" value="Ac_transferase_dom_sf"/>
</dbReference>
<dbReference type="SUPFAM" id="SSF52151">
    <property type="entry name" value="FabD/lysophospholipase-like"/>
    <property type="match status" value="1"/>
</dbReference>
<dbReference type="RefSeq" id="WP_154570913.1">
    <property type="nucleotide sequence ID" value="NZ_VWSJ01000021.1"/>
</dbReference>
<dbReference type="GO" id="GO:0004314">
    <property type="term" value="F:[acyl-carrier-protein] S-malonyltransferase activity"/>
    <property type="evidence" value="ECO:0007669"/>
    <property type="project" value="UniProtKB-EC"/>
</dbReference>
<dbReference type="InterPro" id="IPR024925">
    <property type="entry name" value="Malonyl_CoA-ACP_transAc"/>
</dbReference>
<evidence type="ECO:0000256" key="1">
    <source>
        <dbReference type="ARBA" id="ARBA00013258"/>
    </source>
</evidence>
<comment type="similarity">
    <text evidence="6">Belongs to the fabD family.</text>
</comment>
<comment type="caution">
    <text evidence="9">The sequence shown here is derived from an EMBL/GenBank/DDBJ whole genome shotgun (WGS) entry which is preliminary data.</text>
</comment>
<evidence type="ECO:0000256" key="5">
    <source>
        <dbReference type="ARBA" id="ARBA00048462"/>
    </source>
</evidence>
<dbReference type="InterPro" id="IPR016035">
    <property type="entry name" value="Acyl_Trfase/lysoPLipase"/>
</dbReference>
<evidence type="ECO:0000313" key="9">
    <source>
        <dbReference type="EMBL" id="MSN96647.1"/>
    </source>
</evidence>
<dbReference type="PANTHER" id="PTHR42681:SF1">
    <property type="entry name" value="MALONYL-COA-ACYL CARRIER PROTEIN TRANSACYLASE, MITOCHONDRIAL"/>
    <property type="match status" value="1"/>
</dbReference>
<evidence type="ECO:0000256" key="6">
    <source>
        <dbReference type="PIRNR" id="PIRNR000446"/>
    </source>
</evidence>
<dbReference type="InterPro" id="IPR050858">
    <property type="entry name" value="Mal-CoA-ACP_Trans/PKS_FabD"/>
</dbReference>
<dbReference type="Gene3D" id="3.40.366.10">
    <property type="entry name" value="Malonyl-Coenzyme A Acyl Carrier Protein, domain 2"/>
    <property type="match status" value="1"/>
</dbReference>
<dbReference type="Pfam" id="PF00698">
    <property type="entry name" value="Acyl_transf_1"/>
    <property type="match status" value="1"/>
</dbReference>
<evidence type="ECO:0000313" key="10">
    <source>
        <dbReference type="Proteomes" id="UP000476338"/>
    </source>
</evidence>
<name>A0A6L5WK81_9BACT</name>
<dbReference type="InterPro" id="IPR016036">
    <property type="entry name" value="Malonyl_transacylase_ACP-bd"/>
</dbReference>
<keyword evidence="3 6" id="KW-0808">Transferase</keyword>
<dbReference type="PIRSF" id="PIRSF000446">
    <property type="entry name" value="Mct"/>
    <property type="match status" value="1"/>
</dbReference>
<organism evidence="9 10">
    <name type="scientific">Campylobacter portucalensis</name>
    <dbReference type="NCBI Taxonomy" id="2608384"/>
    <lineage>
        <taxon>Bacteria</taxon>
        <taxon>Pseudomonadati</taxon>
        <taxon>Campylobacterota</taxon>
        <taxon>Epsilonproteobacteria</taxon>
        <taxon>Campylobacterales</taxon>
        <taxon>Campylobacteraceae</taxon>
        <taxon>Campylobacter</taxon>
    </lineage>
</organism>
<dbReference type="EMBL" id="VWSJ01000021">
    <property type="protein sequence ID" value="MSN96647.1"/>
    <property type="molecule type" value="Genomic_DNA"/>
</dbReference>
<reference evidence="9 10" key="1">
    <citation type="submission" date="2019-09" db="EMBL/GenBank/DDBJ databases">
        <authorList>
            <person name="Silva M."/>
            <person name="Pereira G."/>
            <person name="Lopes-Da-Costa L."/>
            <person name="Silva E."/>
        </authorList>
    </citation>
    <scope>NUCLEOTIDE SEQUENCE [LARGE SCALE GENOMIC DNA]</scope>
    <source>
        <strain evidence="9 10">FMV-PI01</strain>
    </source>
</reference>
<keyword evidence="10" id="KW-1185">Reference proteome</keyword>
<evidence type="ECO:0000259" key="8">
    <source>
        <dbReference type="SMART" id="SM00827"/>
    </source>
</evidence>